<dbReference type="Pfam" id="PF00333">
    <property type="entry name" value="Ribosomal_S5"/>
    <property type="match status" value="1"/>
</dbReference>
<dbReference type="GO" id="GO:0005743">
    <property type="term" value="C:mitochondrial inner membrane"/>
    <property type="evidence" value="ECO:0007669"/>
    <property type="project" value="UniProtKB-ARBA"/>
</dbReference>
<sequence length="444" mass="50663">MAKQLLDITKVFQKLTLNSTRLVTSPLLRLHDTNVEKNAFPTIISIRNTSFFNKLPADHLWKGVTTVSNAGKKRGRGKTISKKNIKDLNRGQSLGMGKANMVWPGLSAPIIRGRELVQQQKLPEDPEREKKLIELRNTMGTFRPTKLSPMERGWSGSKMPGRSIGAPDPIGEETFEGFDTRVLELKIVFNMKGNFGRKRRNAALVVVGNGRGLGGFAMGRAQEPKNALRKAKNRAAQKLVHIKLFKDHTVCHHFFTQFGSTKIYVWQKPEGYGLRCHRAIKTICEVIGIKNLHAKVEGSTNVNHIMKAFFLGLVQQKTPEQMAEEQGLHLVQFCPESNNFPNVIASPTECKEEKDLVRNETFDFNHYCFGGKVVLQKKHPAPFYTKLDSYMEHLRRCERRRNHDEVKLNLRSEYGEIRSFLTDQHPECVQFKKLKEEETQEAET</sequence>
<keyword evidence="4" id="KW-0496">Mitochondrion</keyword>
<dbReference type="InterPro" id="IPR005324">
    <property type="entry name" value="Ribosomal_uS5_C"/>
</dbReference>
<dbReference type="SUPFAM" id="SSF54211">
    <property type="entry name" value="Ribosomal protein S5 domain 2-like"/>
    <property type="match status" value="1"/>
</dbReference>
<evidence type="ECO:0000313" key="14">
    <source>
        <dbReference type="Proteomes" id="UP000625711"/>
    </source>
</evidence>
<dbReference type="AlphaFoldDB" id="A0A834IGX2"/>
<dbReference type="InterPro" id="IPR013810">
    <property type="entry name" value="Ribosomal_uS5_N"/>
</dbReference>
<dbReference type="InterPro" id="IPR000851">
    <property type="entry name" value="Ribosomal_uS5"/>
</dbReference>
<evidence type="ECO:0000256" key="11">
    <source>
        <dbReference type="SAM" id="MobiDB-lite"/>
    </source>
</evidence>
<evidence type="ECO:0000256" key="5">
    <source>
        <dbReference type="ARBA" id="ARBA00023274"/>
    </source>
</evidence>
<dbReference type="GO" id="GO:0005763">
    <property type="term" value="C:mitochondrial small ribosomal subunit"/>
    <property type="evidence" value="ECO:0007669"/>
    <property type="project" value="UniProtKB-ARBA"/>
</dbReference>
<protein>
    <recommendedName>
        <fullName evidence="6">Small ribosomal subunit protein uS5m</fullName>
    </recommendedName>
    <alternativeName>
        <fullName evidence="7">28S ribosomal protein S5, mitochondrial</fullName>
    </alternativeName>
</protein>
<keyword evidence="5 9" id="KW-0687">Ribonucleoprotein</keyword>
<dbReference type="Proteomes" id="UP000625711">
    <property type="component" value="Unassembled WGS sequence"/>
</dbReference>
<dbReference type="PROSITE" id="PS50881">
    <property type="entry name" value="S5_DSRBD"/>
    <property type="match status" value="1"/>
</dbReference>
<dbReference type="EMBL" id="JAACXV010000397">
    <property type="protein sequence ID" value="KAF7278538.1"/>
    <property type="molecule type" value="Genomic_DNA"/>
</dbReference>
<dbReference type="FunFam" id="3.30.230.10:FF:000002">
    <property type="entry name" value="30S ribosomal protein S5"/>
    <property type="match status" value="1"/>
</dbReference>
<gene>
    <name evidence="13" type="ORF">GWI33_008242</name>
</gene>
<dbReference type="InterPro" id="IPR020568">
    <property type="entry name" value="Ribosomal_Su5_D2-typ_SF"/>
</dbReference>
<evidence type="ECO:0000256" key="3">
    <source>
        <dbReference type="ARBA" id="ARBA00022980"/>
    </source>
</evidence>
<evidence type="ECO:0000256" key="8">
    <source>
        <dbReference type="ARBA" id="ARBA00062683"/>
    </source>
</evidence>
<comment type="similarity">
    <text evidence="2 10">Belongs to the universal ribosomal protein uS5 family.</text>
</comment>
<evidence type="ECO:0000256" key="6">
    <source>
        <dbReference type="ARBA" id="ARBA00039335"/>
    </source>
</evidence>
<evidence type="ECO:0000256" key="2">
    <source>
        <dbReference type="ARBA" id="ARBA00008945"/>
    </source>
</evidence>
<dbReference type="InterPro" id="IPR014721">
    <property type="entry name" value="Ribsml_uS5_D2-typ_fold_subgr"/>
</dbReference>
<accession>A0A834IGX2</accession>
<dbReference type="PANTHER" id="PTHR48277:SF1">
    <property type="entry name" value="MITOCHONDRIAL RIBOSOMAL PROTEIN S5"/>
    <property type="match status" value="1"/>
</dbReference>
<dbReference type="Pfam" id="PF21251">
    <property type="entry name" value="Ribosomal_uS5m_N"/>
    <property type="match status" value="1"/>
</dbReference>
<dbReference type="GO" id="GO:0003735">
    <property type="term" value="F:structural constituent of ribosome"/>
    <property type="evidence" value="ECO:0007669"/>
    <property type="project" value="UniProtKB-UniRule"/>
</dbReference>
<feature type="region of interest" description="Disordered" evidence="11">
    <location>
        <begin position="144"/>
        <end position="163"/>
    </location>
</feature>
<dbReference type="Gene3D" id="3.30.230.10">
    <property type="match status" value="1"/>
</dbReference>
<feature type="domain" description="S5 DRBM" evidence="12">
    <location>
        <begin position="178"/>
        <end position="242"/>
    </location>
</feature>
<dbReference type="GO" id="GO:0003723">
    <property type="term" value="F:RNA binding"/>
    <property type="evidence" value="ECO:0007669"/>
    <property type="project" value="InterPro"/>
</dbReference>
<proteinExistence type="inferred from homology"/>
<comment type="caution">
    <text evidence="13">The sequence shown here is derived from an EMBL/GenBank/DDBJ whole genome shotgun (WGS) entry which is preliminary data.</text>
</comment>
<organism evidence="13 14">
    <name type="scientific">Rhynchophorus ferrugineus</name>
    <name type="common">Red palm weevil</name>
    <name type="synonym">Curculio ferrugineus</name>
    <dbReference type="NCBI Taxonomy" id="354439"/>
    <lineage>
        <taxon>Eukaryota</taxon>
        <taxon>Metazoa</taxon>
        <taxon>Ecdysozoa</taxon>
        <taxon>Arthropoda</taxon>
        <taxon>Hexapoda</taxon>
        <taxon>Insecta</taxon>
        <taxon>Pterygota</taxon>
        <taxon>Neoptera</taxon>
        <taxon>Endopterygota</taxon>
        <taxon>Coleoptera</taxon>
        <taxon>Polyphaga</taxon>
        <taxon>Cucujiformia</taxon>
        <taxon>Curculionidae</taxon>
        <taxon>Dryophthorinae</taxon>
        <taxon>Rhynchophorus</taxon>
    </lineage>
</organism>
<evidence type="ECO:0000259" key="12">
    <source>
        <dbReference type="PROSITE" id="PS50881"/>
    </source>
</evidence>
<dbReference type="GO" id="GO:0006412">
    <property type="term" value="P:translation"/>
    <property type="evidence" value="ECO:0007669"/>
    <property type="project" value="InterPro"/>
</dbReference>
<evidence type="ECO:0000256" key="1">
    <source>
        <dbReference type="ARBA" id="ARBA00004173"/>
    </source>
</evidence>
<comment type="subunit">
    <text evidence="8">Component of the mitochondrial ribosome small subunit (28S) which comprises a 12S rRNA and about 30 distinct proteins.</text>
</comment>
<evidence type="ECO:0000256" key="4">
    <source>
        <dbReference type="ARBA" id="ARBA00023128"/>
    </source>
</evidence>
<evidence type="ECO:0000256" key="9">
    <source>
        <dbReference type="PROSITE-ProRule" id="PRU00268"/>
    </source>
</evidence>
<dbReference type="Gene3D" id="3.30.160.20">
    <property type="match status" value="1"/>
</dbReference>
<reference evidence="13" key="1">
    <citation type="submission" date="2020-08" db="EMBL/GenBank/DDBJ databases">
        <title>Genome sequencing and assembly of the red palm weevil Rhynchophorus ferrugineus.</title>
        <authorList>
            <person name="Dias G.B."/>
            <person name="Bergman C.M."/>
            <person name="Manee M."/>
        </authorList>
    </citation>
    <scope>NUCLEOTIDE SEQUENCE</scope>
    <source>
        <strain evidence="13">AA-2017</strain>
        <tissue evidence="13">Whole larva</tissue>
    </source>
</reference>
<dbReference type="SUPFAM" id="SSF54768">
    <property type="entry name" value="dsRNA-binding domain-like"/>
    <property type="match status" value="1"/>
</dbReference>
<dbReference type="FunFam" id="3.30.160.20:FF:000022">
    <property type="entry name" value="28S ribosomal protein S5, mitochondrial"/>
    <property type="match status" value="1"/>
</dbReference>
<dbReference type="OrthoDB" id="309483at2759"/>
<keyword evidence="3 9" id="KW-0689">Ribosomal protein</keyword>
<name>A0A834IGX2_RHYFE</name>
<evidence type="ECO:0000256" key="10">
    <source>
        <dbReference type="RuleBase" id="RU003823"/>
    </source>
</evidence>
<evidence type="ECO:0000256" key="7">
    <source>
        <dbReference type="ARBA" id="ARBA00041606"/>
    </source>
</evidence>
<dbReference type="PANTHER" id="PTHR48277">
    <property type="entry name" value="MITOCHONDRIAL RIBOSOMAL PROTEIN S5"/>
    <property type="match status" value="1"/>
</dbReference>
<dbReference type="InterPro" id="IPR048584">
    <property type="entry name" value="Ribosomal_uS5m_N"/>
</dbReference>
<dbReference type="Pfam" id="PF03719">
    <property type="entry name" value="Ribosomal_S5_C"/>
    <property type="match status" value="1"/>
</dbReference>
<comment type="subcellular location">
    <subcellularLocation>
        <location evidence="1">Mitochondrion</location>
    </subcellularLocation>
</comment>
<evidence type="ECO:0000313" key="13">
    <source>
        <dbReference type="EMBL" id="KAF7278538.1"/>
    </source>
</evidence>
<keyword evidence="14" id="KW-1185">Reference proteome</keyword>